<feature type="region of interest" description="Disordered" evidence="6">
    <location>
        <begin position="310"/>
        <end position="357"/>
    </location>
</feature>
<dbReference type="OrthoDB" id="10264738at2759"/>
<dbReference type="SUPFAM" id="SSF81606">
    <property type="entry name" value="PP2C-like"/>
    <property type="match status" value="1"/>
</dbReference>
<keyword evidence="5" id="KW-0464">Manganese</keyword>
<accession>A0A2P6N7C5</accession>
<comment type="cofactor">
    <cofactor evidence="2">
        <name>Mg(2+)</name>
        <dbReference type="ChEBI" id="CHEBI:18420"/>
    </cofactor>
</comment>
<dbReference type="PROSITE" id="PS51746">
    <property type="entry name" value="PPM_2"/>
    <property type="match status" value="1"/>
</dbReference>
<dbReference type="PANTHER" id="PTHR13832">
    <property type="entry name" value="PROTEIN PHOSPHATASE 2C"/>
    <property type="match status" value="1"/>
</dbReference>
<dbReference type="InterPro" id="IPR015655">
    <property type="entry name" value="PP2C"/>
</dbReference>
<feature type="compositionally biased region" description="Acidic residues" evidence="6">
    <location>
        <begin position="337"/>
        <end position="348"/>
    </location>
</feature>
<dbReference type="EC" id="3.1.3.16" evidence="4"/>
<dbReference type="SMART" id="SM00332">
    <property type="entry name" value="PP2Cc"/>
    <property type="match status" value="1"/>
</dbReference>
<dbReference type="EMBL" id="MDYQ01000168">
    <property type="protein sequence ID" value="PRP79856.1"/>
    <property type="molecule type" value="Genomic_DNA"/>
</dbReference>
<evidence type="ECO:0000256" key="2">
    <source>
        <dbReference type="ARBA" id="ARBA00001946"/>
    </source>
</evidence>
<evidence type="ECO:0000256" key="6">
    <source>
        <dbReference type="SAM" id="MobiDB-lite"/>
    </source>
</evidence>
<proteinExistence type="inferred from homology"/>
<evidence type="ECO:0000256" key="1">
    <source>
        <dbReference type="ARBA" id="ARBA00001936"/>
    </source>
</evidence>
<dbReference type="InParanoid" id="A0A2P6N7C5"/>
<dbReference type="Pfam" id="PF00481">
    <property type="entry name" value="PP2C"/>
    <property type="match status" value="1"/>
</dbReference>
<comment type="cofactor">
    <cofactor evidence="1">
        <name>Mn(2+)</name>
        <dbReference type="ChEBI" id="CHEBI:29035"/>
    </cofactor>
</comment>
<gene>
    <name evidence="8" type="ORF">PROFUN_12468</name>
</gene>
<name>A0A2P6N7C5_9EUKA</name>
<dbReference type="Proteomes" id="UP000241769">
    <property type="component" value="Unassembled WGS sequence"/>
</dbReference>
<dbReference type="GO" id="GO:0004722">
    <property type="term" value="F:protein serine/threonine phosphatase activity"/>
    <property type="evidence" value="ECO:0007669"/>
    <property type="project" value="UniProtKB-EC"/>
</dbReference>
<dbReference type="PANTHER" id="PTHR13832:SF565">
    <property type="entry name" value="AT28366P-RELATED"/>
    <property type="match status" value="1"/>
</dbReference>
<comment type="similarity">
    <text evidence="3">Belongs to the PP2C family.</text>
</comment>
<dbReference type="InterPro" id="IPR001932">
    <property type="entry name" value="PPM-type_phosphatase-like_dom"/>
</dbReference>
<evidence type="ECO:0000256" key="5">
    <source>
        <dbReference type="ARBA" id="ARBA00023211"/>
    </source>
</evidence>
<evidence type="ECO:0000259" key="7">
    <source>
        <dbReference type="PROSITE" id="PS51746"/>
    </source>
</evidence>
<dbReference type="InterPro" id="IPR036457">
    <property type="entry name" value="PPM-type-like_dom_sf"/>
</dbReference>
<dbReference type="STRING" id="1890364.A0A2P6N7C5"/>
<protein>
    <recommendedName>
        <fullName evidence="4">protein-serine/threonine phosphatase</fullName>
        <ecNumber evidence="4">3.1.3.16</ecNumber>
    </recommendedName>
</protein>
<dbReference type="Gene3D" id="3.60.40.10">
    <property type="entry name" value="PPM-type phosphatase domain"/>
    <property type="match status" value="1"/>
</dbReference>
<evidence type="ECO:0000313" key="9">
    <source>
        <dbReference type="Proteomes" id="UP000241769"/>
    </source>
</evidence>
<feature type="compositionally biased region" description="Polar residues" evidence="6">
    <location>
        <begin position="318"/>
        <end position="332"/>
    </location>
</feature>
<sequence>MEDAHQHILKLRLHPNHAYFGLFDGHLGDQASKWCADFLHIYLDSLKEFTPENIKGACLRADHDLKDHIHQDGCTGVFALLEHVNNPPNPEKPWNILVGNVGDSRAMLARDGKTLVSLSDDHKPNNPEEHKRIIDSGGMVRNNRVNGDLAVSRAFGDFKYKNKPALKAEQQAVTAVPDFISAESVGGNDFLVICCDGLIEVLDNERIVEFISHRLEEEQTDLAVIAGQLCDLVANNGGRDNMSLMIIQFVDGRSYHAPDEFVPVPAAEFENSVNEEGEIEFPRFVENHANLNWEEVLDVYGESIRALLPEKSGHSDHTPSWTSVPVSITPEGSQEAQVEDSSSESDEEQVGRTDPVV</sequence>
<evidence type="ECO:0000256" key="3">
    <source>
        <dbReference type="ARBA" id="ARBA00006702"/>
    </source>
</evidence>
<comment type="caution">
    <text evidence="8">The sequence shown here is derived from an EMBL/GenBank/DDBJ whole genome shotgun (WGS) entry which is preliminary data.</text>
</comment>
<reference evidence="8 9" key="1">
    <citation type="journal article" date="2018" name="Genome Biol. Evol.">
        <title>Multiple Roots of Fruiting Body Formation in Amoebozoa.</title>
        <authorList>
            <person name="Hillmann F."/>
            <person name="Forbes G."/>
            <person name="Novohradska S."/>
            <person name="Ferling I."/>
            <person name="Riege K."/>
            <person name="Groth M."/>
            <person name="Westermann M."/>
            <person name="Marz M."/>
            <person name="Spaller T."/>
            <person name="Winckler T."/>
            <person name="Schaap P."/>
            <person name="Glockner G."/>
        </authorList>
    </citation>
    <scope>NUCLEOTIDE SEQUENCE [LARGE SCALE GENOMIC DNA]</scope>
    <source>
        <strain evidence="8 9">Jena</strain>
    </source>
</reference>
<organism evidence="8 9">
    <name type="scientific">Planoprotostelium fungivorum</name>
    <dbReference type="NCBI Taxonomy" id="1890364"/>
    <lineage>
        <taxon>Eukaryota</taxon>
        <taxon>Amoebozoa</taxon>
        <taxon>Evosea</taxon>
        <taxon>Variosea</taxon>
        <taxon>Cavosteliida</taxon>
        <taxon>Cavosteliaceae</taxon>
        <taxon>Planoprotostelium</taxon>
    </lineage>
</organism>
<evidence type="ECO:0000256" key="4">
    <source>
        <dbReference type="ARBA" id="ARBA00013081"/>
    </source>
</evidence>
<evidence type="ECO:0000313" key="8">
    <source>
        <dbReference type="EMBL" id="PRP79856.1"/>
    </source>
</evidence>
<dbReference type="AlphaFoldDB" id="A0A2P6N7C5"/>
<dbReference type="CDD" id="cd00143">
    <property type="entry name" value="PP2Cc"/>
    <property type="match status" value="1"/>
</dbReference>
<keyword evidence="9" id="KW-1185">Reference proteome</keyword>
<feature type="domain" description="PPM-type phosphatase" evidence="7">
    <location>
        <begin position="1"/>
        <end position="249"/>
    </location>
</feature>